<name>A0A0F9HH23_9ZZZZ</name>
<protein>
    <submittedName>
        <fullName evidence="2">Uncharacterized protein</fullName>
    </submittedName>
</protein>
<feature type="region of interest" description="Disordered" evidence="1">
    <location>
        <begin position="1"/>
        <end position="32"/>
    </location>
</feature>
<dbReference type="AlphaFoldDB" id="A0A0F9HH23"/>
<feature type="compositionally biased region" description="Polar residues" evidence="1">
    <location>
        <begin position="22"/>
        <end position="32"/>
    </location>
</feature>
<comment type="caution">
    <text evidence="2">The sequence shown here is derived from an EMBL/GenBank/DDBJ whole genome shotgun (WGS) entry which is preliminary data.</text>
</comment>
<accession>A0A0F9HH23</accession>
<evidence type="ECO:0000313" key="2">
    <source>
        <dbReference type="EMBL" id="KKL80955.1"/>
    </source>
</evidence>
<feature type="non-terminal residue" evidence="2">
    <location>
        <position position="58"/>
    </location>
</feature>
<sequence>MDGHRRQGDKGVTDQRLEQSGPVGTSAQSWSQRAAGRSNCYGLLALVFRDAPTSQTVE</sequence>
<dbReference type="EMBL" id="LAZR01022703">
    <property type="protein sequence ID" value="KKL80955.1"/>
    <property type="molecule type" value="Genomic_DNA"/>
</dbReference>
<gene>
    <name evidence="2" type="ORF">LCGC14_1999580</name>
</gene>
<proteinExistence type="predicted"/>
<evidence type="ECO:0000256" key="1">
    <source>
        <dbReference type="SAM" id="MobiDB-lite"/>
    </source>
</evidence>
<organism evidence="2">
    <name type="scientific">marine sediment metagenome</name>
    <dbReference type="NCBI Taxonomy" id="412755"/>
    <lineage>
        <taxon>unclassified sequences</taxon>
        <taxon>metagenomes</taxon>
        <taxon>ecological metagenomes</taxon>
    </lineage>
</organism>
<feature type="compositionally biased region" description="Basic and acidic residues" evidence="1">
    <location>
        <begin position="1"/>
        <end position="17"/>
    </location>
</feature>
<reference evidence="2" key="1">
    <citation type="journal article" date="2015" name="Nature">
        <title>Complex archaea that bridge the gap between prokaryotes and eukaryotes.</title>
        <authorList>
            <person name="Spang A."/>
            <person name="Saw J.H."/>
            <person name="Jorgensen S.L."/>
            <person name="Zaremba-Niedzwiedzka K."/>
            <person name="Martijn J."/>
            <person name="Lind A.E."/>
            <person name="van Eijk R."/>
            <person name="Schleper C."/>
            <person name="Guy L."/>
            <person name="Ettema T.J."/>
        </authorList>
    </citation>
    <scope>NUCLEOTIDE SEQUENCE</scope>
</reference>